<sequence>MNSTSSPFEWAGIGGALESTLNCAPSKIDPLPSLLQLLSRPYSSHTKSPSTLGLSSAARPLVESRVSTGATRVASLPLLGISAQCSETEAAVSAQIGNNPWNNAASANAVDGNLLLTIRDAGWTLGVLGPSIRELGVGTGGSVNLHCHPATQKIVAVKTLHARESTETAPLQHSRTALRARLSHCVLMEMAIAVNARHQNVIRTLEAIAETDLRCYLIQEACAVDLFSLVQGQALSNGGAGMTEADVSGYFKQLVEGVVYLHSVGIAHRDLKLDNVCVTENGVLKIVDFGCATLFRRRLWQHVPTGKAVIRSGLDKHKGAPEPRARAAPYTVPAKSAAQPHCRYVETLSTSVCGSDPYMAPELFSGGRYAAAKVDVWALGVMYFAMKFVQFPWAIARASHDASFRKFAQCPDDFFAKWFPTPEDALTAKSSSSQTDYWTVCLDKLPSAPRARLSDLALMRRILDVNPVTRADIYAIASDSWFLAIGAEIQE</sequence>
<evidence type="ECO:0000313" key="10">
    <source>
        <dbReference type="EMBL" id="KAJ2688224.1"/>
    </source>
</evidence>
<accession>A0A9W8L3M0</accession>
<dbReference type="GO" id="GO:0005737">
    <property type="term" value="C:cytoplasm"/>
    <property type="evidence" value="ECO:0007669"/>
    <property type="project" value="TreeGrafter"/>
</dbReference>
<comment type="caution">
    <text evidence="10">The sequence shown here is derived from an EMBL/GenBank/DDBJ whole genome shotgun (WGS) entry which is preliminary data.</text>
</comment>
<dbReference type="InterPro" id="IPR000719">
    <property type="entry name" value="Prot_kinase_dom"/>
</dbReference>
<dbReference type="SMART" id="SM00220">
    <property type="entry name" value="S_TKc"/>
    <property type="match status" value="1"/>
</dbReference>
<dbReference type="SUPFAM" id="SSF56112">
    <property type="entry name" value="Protein kinase-like (PK-like)"/>
    <property type="match status" value="1"/>
</dbReference>
<proteinExistence type="predicted"/>
<evidence type="ECO:0000259" key="9">
    <source>
        <dbReference type="PROSITE" id="PS50011"/>
    </source>
</evidence>
<dbReference type="OrthoDB" id="6513151at2759"/>
<dbReference type="EC" id="2.7.11.1" evidence="1"/>
<evidence type="ECO:0000256" key="4">
    <source>
        <dbReference type="ARBA" id="ARBA00022741"/>
    </source>
</evidence>
<dbReference type="Gene3D" id="3.30.200.20">
    <property type="entry name" value="Phosphorylase Kinase, domain 1"/>
    <property type="match status" value="1"/>
</dbReference>
<keyword evidence="11" id="KW-1185">Reference proteome</keyword>
<keyword evidence="5" id="KW-0418">Kinase</keyword>
<evidence type="ECO:0000256" key="3">
    <source>
        <dbReference type="ARBA" id="ARBA00022679"/>
    </source>
</evidence>
<gene>
    <name evidence="10" type="ORF">IWW39_002350</name>
</gene>
<dbReference type="InterPro" id="IPR008271">
    <property type="entry name" value="Ser/Thr_kinase_AS"/>
</dbReference>
<evidence type="ECO:0000256" key="5">
    <source>
        <dbReference type="ARBA" id="ARBA00022777"/>
    </source>
</evidence>
<dbReference type="GO" id="GO:0004674">
    <property type="term" value="F:protein serine/threonine kinase activity"/>
    <property type="evidence" value="ECO:0007669"/>
    <property type="project" value="UniProtKB-KW"/>
</dbReference>
<comment type="catalytic activity">
    <reaction evidence="8">
        <text>L-seryl-[protein] + ATP = O-phospho-L-seryl-[protein] + ADP + H(+)</text>
        <dbReference type="Rhea" id="RHEA:17989"/>
        <dbReference type="Rhea" id="RHEA-COMP:9863"/>
        <dbReference type="Rhea" id="RHEA-COMP:11604"/>
        <dbReference type="ChEBI" id="CHEBI:15378"/>
        <dbReference type="ChEBI" id="CHEBI:29999"/>
        <dbReference type="ChEBI" id="CHEBI:30616"/>
        <dbReference type="ChEBI" id="CHEBI:83421"/>
        <dbReference type="ChEBI" id="CHEBI:456216"/>
        <dbReference type="EC" id="2.7.11.1"/>
    </reaction>
</comment>
<evidence type="ECO:0000256" key="1">
    <source>
        <dbReference type="ARBA" id="ARBA00012513"/>
    </source>
</evidence>
<evidence type="ECO:0000313" key="11">
    <source>
        <dbReference type="Proteomes" id="UP001151516"/>
    </source>
</evidence>
<feature type="domain" description="Protein kinase" evidence="9">
    <location>
        <begin position="129"/>
        <end position="482"/>
    </location>
</feature>
<dbReference type="PANTHER" id="PTHR24346">
    <property type="entry name" value="MAP/MICROTUBULE AFFINITY-REGULATING KINASE"/>
    <property type="match status" value="1"/>
</dbReference>
<reference evidence="10" key="1">
    <citation type="submission" date="2022-07" db="EMBL/GenBank/DDBJ databases">
        <title>Phylogenomic reconstructions and comparative analyses of Kickxellomycotina fungi.</title>
        <authorList>
            <person name="Reynolds N.K."/>
            <person name="Stajich J.E."/>
            <person name="Barry K."/>
            <person name="Grigoriev I.V."/>
            <person name="Crous P."/>
            <person name="Smith M.E."/>
        </authorList>
    </citation>
    <scope>NUCLEOTIDE SEQUENCE</scope>
    <source>
        <strain evidence="10">CBS 109367</strain>
    </source>
</reference>
<dbReference type="PROSITE" id="PS50011">
    <property type="entry name" value="PROTEIN_KINASE_DOM"/>
    <property type="match status" value="1"/>
</dbReference>
<keyword evidence="4" id="KW-0547">Nucleotide-binding</keyword>
<comment type="catalytic activity">
    <reaction evidence="7">
        <text>L-threonyl-[protein] + ATP = O-phospho-L-threonyl-[protein] + ADP + H(+)</text>
        <dbReference type="Rhea" id="RHEA:46608"/>
        <dbReference type="Rhea" id="RHEA-COMP:11060"/>
        <dbReference type="Rhea" id="RHEA-COMP:11605"/>
        <dbReference type="ChEBI" id="CHEBI:15378"/>
        <dbReference type="ChEBI" id="CHEBI:30013"/>
        <dbReference type="ChEBI" id="CHEBI:30616"/>
        <dbReference type="ChEBI" id="CHEBI:61977"/>
        <dbReference type="ChEBI" id="CHEBI:456216"/>
        <dbReference type="EC" id="2.7.11.1"/>
    </reaction>
</comment>
<dbReference type="EMBL" id="JANBTX010000051">
    <property type="protein sequence ID" value="KAJ2688224.1"/>
    <property type="molecule type" value="Genomic_DNA"/>
</dbReference>
<evidence type="ECO:0000256" key="7">
    <source>
        <dbReference type="ARBA" id="ARBA00047899"/>
    </source>
</evidence>
<evidence type="ECO:0000256" key="2">
    <source>
        <dbReference type="ARBA" id="ARBA00022527"/>
    </source>
</evidence>
<dbReference type="InterPro" id="IPR011009">
    <property type="entry name" value="Kinase-like_dom_sf"/>
</dbReference>
<dbReference type="AlphaFoldDB" id="A0A9W8L3M0"/>
<protein>
    <recommendedName>
        <fullName evidence="1">non-specific serine/threonine protein kinase</fullName>
        <ecNumber evidence="1">2.7.11.1</ecNumber>
    </recommendedName>
</protein>
<dbReference type="GO" id="GO:0035556">
    <property type="term" value="P:intracellular signal transduction"/>
    <property type="evidence" value="ECO:0007669"/>
    <property type="project" value="TreeGrafter"/>
</dbReference>
<dbReference type="Proteomes" id="UP001151516">
    <property type="component" value="Unassembled WGS sequence"/>
</dbReference>
<dbReference type="PANTHER" id="PTHR24346:SF107">
    <property type="entry name" value="SERINE_THREONINE-PROTEIN KINASE CHK1"/>
    <property type="match status" value="1"/>
</dbReference>
<dbReference type="PROSITE" id="PS00108">
    <property type="entry name" value="PROTEIN_KINASE_ST"/>
    <property type="match status" value="1"/>
</dbReference>
<keyword evidence="6" id="KW-0067">ATP-binding</keyword>
<dbReference type="GO" id="GO:0005524">
    <property type="term" value="F:ATP binding"/>
    <property type="evidence" value="ECO:0007669"/>
    <property type="project" value="UniProtKB-KW"/>
</dbReference>
<name>A0A9W8L3M0_9FUNG</name>
<evidence type="ECO:0000256" key="8">
    <source>
        <dbReference type="ARBA" id="ARBA00048679"/>
    </source>
</evidence>
<keyword evidence="3" id="KW-0808">Transferase</keyword>
<evidence type="ECO:0000256" key="6">
    <source>
        <dbReference type="ARBA" id="ARBA00022840"/>
    </source>
</evidence>
<dbReference type="Pfam" id="PF00069">
    <property type="entry name" value="Pkinase"/>
    <property type="match status" value="2"/>
</dbReference>
<keyword evidence="2" id="KW-0723">Serine/threonine-protein kinase</keyword>
<organism evidence="10 11">
    <name type="scientific">Coemansia spiralis</name>
    <dbReference type="NCBI Taxonomy" id="417178"/>
    <lineage>
        <taxon>Eukaryota</taxon>
        <taxon>Fungi</taxon>
        <taxon>Fungi incertae sedis</taxon>
        <taxon>Zoopagomycota</taxon>
        <taxon>Kickxellomycotina</taxon>
        <taxon>Kickxellomycetes</taxon>
        <taxon>Kickxellales</taxon>
        <taxon>Kickxellaceae</taxon>
        <taxon>Coemansia</taxon>
    </lineage>
</organism>
<dbReference type="Gene3D" id="1.10.510.10">
    <property type="entry name" value="Transferase(Phosphotransferase) domain 1"/>
    <property type="match status" value="1"/>
</dbReference>